<organism evidence="2 3">
    <name type="scientific">Corallococcus macrosporus DSM 14697</name>
    <dbReference type="NCBI Taxonomy" id="1189310"/>
    <lineage>
        <taxon>Bacteria</taxon>
        <taxon>Pseudomonadati</taxon>
        <taxon>Myxococcota</taxon>
        <taxon>Myxococcia</taxon>
        <taxon>Myxococcales</taxon>
        <taxon>Cystobacterineae</taxon>
        <taxon>Myxococcaceae</taxon>
        <taxon>Corallococcus</taxon>
    </lineage>
</organism>
<dbReference type="Proteomes" id="UP000217343">
    <property type="component" value="Chromosome"/>
</dbReference>
<accession>A0A250JX79</accession>
<name>A0A250JX79_9BACT</name>
<keyword evidence="1" id="KW-0732">Signal</keyword>
<reference evidence="2 3" key="1">
    <citation type="submission" date="2017-06" db="EMBL/GenBank/DDBJ databases">
        <title>Sequencing and comparative analysis of myxobacterial genomes.</title>
        <authorList>
            <person name="Rupp O."/>
            <person name="Goesmann A."/>
            <person name="Sogaard-Andersen L."/>
        </authorList>
    </citation>
    <scope>NUCLEOTIDE SEQUENCE [LARGE SCALE GENOMIC DNA]</scope>
    <source>
        <strain evidence="2 3">DSM 14697</strain>
    </source>
</reference>
<dbReference type="RefSeq" id="WP_095958816.1">
    <property type="nucleotide sequence ID" value="NZ_CP022203.1"/>
</dbReference>
<dbReference type="OrthoDB" id="5382871at2"/>
<dbReference type="EMBL" id="CP022203">
    <property type="protein sequence ID" value="ATB47736.1"/>
    <property type="molecule type" value="Genomic_DNA"/>
</dbReference>
<evidence type="ECO:0000313" key="3">
    <source>
        <dbReference type="Proteomes" id="UP000217343"/>
    </source>
</evidence>
<evidence type="ECO:0000256" key="1">
    <source>
        <dbReference type="SAM" id="SignalP"/>
    </source>
</evidence>
<feature type="signal peptide" evidence="1">
    <location>
        <begin position="1"/>
        <end position="24"/>
    </location>
</feature>
<keyword evidence="3" id="KW-1185">Reference proteome</keyword>
<gene>
    <name evidence="2" type="ORF">MYMAC_003352</name>
</gene>
<dbReference type="AlphaFoldDB" id="A0A250JX79"/>
<evidence type="ECO:0000313" key="2">
    <source>
        <dbReference type="EMBL" id="ATB47736.1"/>
    </source>
</evidence>
<dbReference type="KEGG" id="mmas:MYMAC_003352"/>
<proteinExistence type="predicted"/>
<sequence length="236" mass="25047">MSVTRAMRPLGLLVSACLPAPALGAEPPLEQEAPPPPPQLAVEVGGTLSPMRHPATEVPTMRSRVKTVSARNGAARLSGGIHFNLLRDFDRSDWWWTNGIDWYLAGGDVQVLALRPGLEKRFSLTRNVTLGVSAFGSAAEVSLPTGQIGQAQPGDPGYSPIGGNNFYEGRMRKWGFGAGGLAAVQVRLGRYVHARVHGGYTHYFAKTDGLQPTPEAEPIAVSLDGPFAGALLGLDL</sequence>
<evidence type="ECO:0008006" key="4">
    <source>
        <dbReference type="Google" id="ProtNLM"/>
    </source>
</evidence>
<protein>
    <recommendedName>
        <fullName evidence="4">Lipoprotein</fullName>
    </recommendedName>
</protein>
<feature type="chain" id="PRO_5012829212" description="Lipoprotein" evidence="1">
    <location>
        <begin position="25"/>
        <end position="236"/>
    </location>
</feature>